<dbReference type="InterPro" id="IPR051397">
    <property type="entry name" value="Zn-ADH-like_protein"/>
</dbReference>
<evidence type="ECO:0000313" key="2">
    <source>
        <dbReference type="EMBL" id="SEB42675.1"/>
    </source>
</evidence>
<dbReference type="SMART" id="SM00829">
    <property type="entry name" value="PKS_ER"/>
    <property type="match status" value="1"/>
</dbReference>
<dbReference type="OrthoDB" id="4190732at2"/>
<dbReference type="InterPro" id="IPR011032">
    <property type="entry name" value="GroES-like_sf"/>
</dbReference>
<dbReference type="InterPro" id="IPR013154">
    <property type="entry name" value="ADH-like_N"/>
</dbReference>
<dbReference type="GO" id="GO:0016491">
    <property type="term" value="F:oxidoreductase activity"/>
    <property type="evidence" value="ECO:0007669"/>
    <property type="project" value="InterPro"/>
</dbReference>
<dbReference type="SUPFAM" id="SSF51735">
    <property type="entry name" value="NAD(P)-binding Rossmann-fold domains"/>
    <property type="match status" value="1"/>
</dbReference>
<feature type="domain" description="Enoyl reductase (ER)" evidence="1">
    <location>
        <begin position="14"/>
        <end position="325"/>
    </location>
</feature>
<name>A0A1H4J9C4_RHOJO</name>
<protein>
    <submittedName>
        <fullName evidence="2">NADPH2:quinone reductase</fullName>
    </submittedName>
</protein>
<gene>
    <name evidence="2" type="ORF">SAMN04490220_0716</name>
</gene>
<dbReference type="PANTHER" id="PTHR43677:SF4">
    <property type="entry name" value="QUINONE OXIDOREDUCTASE-LIKE PROTEIN 2"/>
    <property type="match status" value="1"/>
</dbReference>
<accession>A0A1H4J9C4</accession>
<dbReference type="SUPFAM" id="SSF50129">
    <property type="entry name" value="GroES-like"/>
    <property type="match status" value="1"/>
</dbReference>
<reference evidence="3" key="1">
    <citation type="submission" date="2016-10" db="EMBL/GenBank/DDBJ databases">
        <authorList>
            <person name="Varghese N."/>
        </authorList>
    </citation>
    <scope>NUCLEOTIDE SEQUENCE [LARGE SCALE GENOMIC DNA]</scope>
    <source>
        <strain evidence="3">DSM 44719</strain>
    </source>
</reference>
<organism evidence="2 3">
    <name type="scientific">Rhodococcus jostii</name>
    <dbReference type="NCBI Taxonomy" id="132919"/>
    <lineage>
        <taxon>Bacteria</taxon>
        <taxon>Bacillati</taxon>
        <taxon>Actinomycetota</taxon>
        <taxon>Actinomycetes</taxon>
        <taxon>Mycobacteriales</taxon>
        <taxon>Nocardiaceae</taxon>
        <taxon>Rhodococcus</taxon>
    </lineage>
</organism>
<dbReference type="Gene3D" id="3.90.180.10">
    <property type="entry name" value="Medium-chain alcohol dehydrogenases, catalytic domain"/>
    <property type="match status" value="1"/>
</dbReference>
<dbReference type="CDD" id="cd08241">
    <property type="entry name" value="QOR1"/>
    <property type="match status" value="1"/>
</dbReference>
<dbReference type="InterPro" id="IPR036291">
    <property type="entry name" value="NAD(P)-bd_dom_sf"/>
</dbReference>
<proteinExistence type="predicted"/>
<dbReference type="Gene3D" id="3.40.50.720">
    <property type="entry name" value="NAD(P)-binding Rossmann-like Domain"/>
    <property type="match status" value="1"/>
</dbReference>
<dbReference type="Pfam" id="PF08240">
    <property type="entry name" value="ADH_N"/>
    <property type="match status" value="1"/>
</dbReference>
<dbReference type="RefSeq" id="WP_073366429.1">
    <property type="nucleotide sequence ID" value="NZ_FNTL01000003.1"/>
</dbReference>
<dbReference type="InterPro" id="IPR013149">
    <property type="entry name" value="ADH-like_C"/>
</dbReference>
<dbReference type="InterPro" id="IPR020843">
    <property type="entry name" value="ER"/>
</dbReference>
<evidence type="ECO:0000259" key="1">
    <source>
        <dbReference type="SMART" id="SM00829"/>
    </source>
</evidence>
<dbReference type="EMBL" id="FNTL01000003">
    <property type="protein sequence ID" value="SEB42675.1"/>
    <property type="molecule type" value="Genomic_DNA"/>
</dbReference>
<dbReference type="Pfam" id="PF00107">
    <property type="entry name" value="ADH_zinc_N"/>
    <property type="match status" value="1"/>
</dbReference>
<dbReference type="PANTHER" id="PTHR43677">
    <property type="entry name" value="SHORT-CHAIN DEHYDROGENASE/REDUCTASE"/>
    <property type="match status" value="1"/>
</dbReference>
<sequence length="329" mass="34571">MTRAWQVHEYGEPGSVLTLGNVPDLNPGDGQVRVRVAATSCNFADVLLCRGQYQHKPVPPFTPGLEVCGIIDGIGEGVDPTLLGTRIVGQPILPHGGFAETALMNAADTYSVPGLIDDSTAATLHLTYLTAFLGLHRRAAMRAGDTVVVTAAAGGVGSAAVQIARAAGARVIGIVSGADKADAAARMGADTVIDRTTADVIECVRAAAPDGADIVFDTAGGQAYELATKYIAFEGRIIVVGFASGSIPQPHLNHAFVKNYTISGLHWSLYQRYRPELVRHAQTAIFEMASKGKIEPLITAQVGLDDLPDALEDLARGRTQGKMVVTPQH</sequence>
<evidence type="ECO:0000313" key="3">
    <source>
        <dbReference type="Proteomes" id="UP000183407"/>
    </source>
</evidence>
<dbReference type="AlphaFoldDB" id="A0A1H4J9C4"/>
<dbReference type="Proteomes" id="UP000183407">
    <property type="component" value="Unassembled WGS sequence"/>
</dbReference>